<feature type="region of interest" description="Disordered" evidence="1">
    <location>
        <begin position="1"/>
        <end position="77"/>
    </location>
</feature>
<proteinExistence type="predicted"/>
<feature type="compositionally biased region" description="Low complexity" evidence="1">
    <location>
        <begin position="49"/>
        <end position="77"/>
    </location>
</feature>
<sequence>MGKLRDSTSPPNRGGSSTFPRMDPPPPYEESSRSSSAHSNDRLQRDESPQPQSEAAQQAASHPETSPQQAASASASAGTESCQKRQVEDGCCTFGDGASGCMVVGDHAEGCLNYGDHAEGCLNYGDNTSGWPDRSSARNVCGDSDRTTRLTFLSSTQSELQVKRRVYALEGNRRRGVVNAADSHMVSPDERAMNEIHAAISGLFITRPVTRSLPAIFVAFWKICPELECVIPPS</sequence>
<dbReference type="EMBL" id="LVCJ01000022">
    <property type="protein sequence ID" value="OAL36373.1"/>
    <property type="molecule type" value="Genomic_DNA"/>
</dbReference>
<evidence type="ECO:0000256" key="1">
    <source>
        <dbReference type="SAM" id="MobiDB-lite"/>
    </source>
</evidence>
<dbReference type="OrthoDB" id="4161687at2759"/>
<evidence type="ECO:0000313" key="3">
    <source>
        <dbReference type="Proteomes" id="UP000185904"/>
    </source>
</evidence>
<dbReference type="Proteomes" id="UP000185904">
    <property type="component" value="Unassembled WGS sequence"/>
</dbReference>
<reference evidence="2 3" key="1">
    <citation type="submission" date="2016-03" db="EMBL/GenBank/DDBJ databases">
        <title>The draft genome sequence of Fonsecaea nubica causative agent of cutaneous subcutaneous infection in human host.</title>
        <authorList>
            <person name="Costa F."/>
            <person name="Sybren D.H."/>
            <person name="Raittz R.T."/>
            <person name="Weiss V.A."/>
            <person name="Leao A.C."/>
            <person name="Gomes R."/>
            <person name="De Souza E.M."/>
            <person name="Pedrosa F.O."/>
            <person name="Steffens M.B."/>
            <person name="Bombassaro A."/>
            <person name="Tadra-Sfeir M.Z."/>
            <person name="Moreno L.F."/>
            <person name="Najafzadeh M.J."/>
            <person name="Felipe M.S."/>
            <person name="Teixeira M."/>
            <person name="Sun J."/>
            <person name="Xi L."/>
            <person name="Castro M.A."/>
            <person name="Vicente V.A."/>
        </authorList>
    </citation>
    <scope>NUCLEOTIDE SEQUENCE [LARGE SCALE GENOMIC DNA]</scope>
    <source>
        <strain evidence="2 3">CBS 269.64</strain>
    </source>
</reference>
<gene>
    <name evidence="2" type="ORF">AYO20_04269</name>
</gene>
<feature type="compositionally biased region" description="Polar residues" evidence="1">
    <location>
        <begin position="7"/>
        <end position="19"/>
    </location>
</feature>
<name>A0A178D526_9EURO</name>
<feature type="compositionally biased region" description="Basic and acidic residues" evidence="1">
    <location>
        <begin position="39"/>
        <end position="48"/>
    </location>
</feature>
<protein>
    <submittedName>
        <fullName evidence="2">Uncharacterized protein</fullName>
    </submittedName>
</protein>
<evidence type="ECO:0000313" key="2">
    <source>
        <dbReference type="EMBL" id="OAL36373.1"/>
    </source>
</evidence>
<accession>A0A178D526</accession>
<dbReference type="RefSeq" id="XP_022501385.1">
    <property type="nucleotide sequence ID" value="XM_022642567.1"/>
</dbReference>
<comment type="caution">
    <text evidence="2">The sequence shown here is derived from an EMBL/GenBank/DDBJ whole genome shotgun (WGS) entry which is preliminary data.</text>
</comment>
<dbReference type="AlphaFoldDB" id="A0A178D526"/>
<organism evidence="2 3">
    <name type="scientific">Fonsecaea nubica</name>
    <dbReference type="NCBI Taxonomy" id="856822"/>
    <lineage>
        <taxon>Eukaryota</taxon>
        <taxon>Fungi</taxon>
        <taxon>Dikarya</taxon>
        <taxon>Ascomycota</taxon>
        <taxon>Pezizomycotina</taxon>
        <taxon>Eurotiomycetes</taxon>
        <taxon>Chaetothyriomycetidae</taxon>
        <taxon>Chaetothyriales</taxon>
        <taxon>Herpotrichiellaceae</taxon>
        <taxon>Fonsecaea</taxon>
    </lineage>
</organism>
<dbReference type="GeneID" id="34587689"/>
<keyword evidence="3" id="KW-1185">Reference proteome</keyword>